<dbReference type="InterPro" id="IPR011075">
    <property type="entry name" value="TetR_C"/>
</dbReference>
<evidence type="ECO:0000256" key="4">
    <source>
        <dbReference type="PROSITE-ProRule" id="PRU00335"/>
    </source>
</evidence>
<evidence type="ECO:0000256" key="5">
    <source>
        <dbReference type="SAM" id="MobiDB-lite"/>
    </source>
</evidence>
<dbReference type="Pfam" id="PF16859">
    <property type="entry name" value="TetR_C_11"/>
    <property type="match status" value="1"/>
</dbReference>
<dbReference type="InterPro" id="IPR036271">
    <property type="entry name" value="Tet_transcr_reg_TetR-rel_C_sf"/>
</dbReference>
<dbReference type="Gene3D" id="1.10.357.10">
    <property type="entry name" value="Tetracycline Repressor, domain 2"/>
    <property type="match status" value="1"/>
</dbReference>
<dbReference type="SUPFAM" id="SSF48498">
    <property type="entry name" value="Tetracyclin repressor-like, C-terminal domain"/>
    <property type="match status" value="1"/>
</dbReference>
<dbReference type="InterPro" id="IPR050109">
    <property type="entry name" value="HTH-type_TetR-like_transc_reg"/>
</dbReference>
<evidence type="ECO:0000313" key="8">
    <source>
        <dbReference type="Proteomes" id="UP001500037"/>
    </source>
</evidence>
<protein>
    <submittedName>
        <fullName evidence="7">TetR/AcrR family transcriptional regulator</fullName>
    </submittedName>
</protein>
<keyword evidence="2 4" id="KW-0238">DNA-binding</keyword>
<dbReference type="Proteomes" id="UP001500037">
    <property type="component" value="Unassembled WGS sequence"/>
</dbReference>
<keyword evidence="1" id="KW-0805">Transcription regulation</keyword>
<keyword evidence="8" id="KW-1185">Reference proteome</keyword>
<organism evidence="7 8">
    <name type="scientific">Kitasatospora nipponensis</name>
    <dbReference type="NCBI Taxonomy" id="258049"/>
    <lineage>
        <taxon>Bacteria</taxon>
        <taxon>Bacillati</taxon>
        <taxon>Actinomycetota</taxon>
        <taxon>Actinomycetes</taxon>
        <taxon>Kitasatosporales</taxon>
        <taxon>Streptomycetaceae</taxon>
        <taxon>Kitasatospora</taxon>
    </lineage>
</organism>
<dbReference type="SUPFAM" id="SSF46689">
    <property type="entry name" value="Homeodomain-like"/>
    <property type="match status" value="1"/>
</dbReference>
<feature type="compositionally biased region" description="Low complexity" evidence="5">
    <location>
        <begin position="15"/>
        <end position="28"/>
    </location>
</feature>
<evidence type="ECO:0000313" key="7">
    <source>
        <dbReference type="EMBL" id="GAA1235587.1"/>
    </source>
</evidence>
<dbReference type="InterPro" id="IPR001647">
    <property type="entry name" value="HTH_TetR"/>
</dbReference>
<dbReference type="Pfam" id="PF00440">
    <property type="entry name" value="TetR_N"/>
    <property type="match status" value="1"/>
</dbReference>
<accession>A0ABP4GRT8</accession>
<dbReference type="PANTHER" id="PTHR30055">
    <property type="entry name" value="HTH-TYPE TRANSCRIPTIONAL REGULATOR RUTR"/>
    <property type="match status" value="1"/>
</dbReference>
<dbReference type="EMBL" id="BAAALF010000037">
    <property type="protein sequence ID" value="GAA1235587.1"/>
    <property type="molecule type" value="Genomic_DNA"/>
</dbReference>
<dbReference type="InterPro" id="IPR009057">
    <property type="entry name" value="Homeodomain-like_sf"/>
</dbReference>
<feature type="DNA-binding region" description="H-T-H motif" evidence="4">
    <location>
        <begin position="58"/>
        <end position="77"/>
    </location>
</feature>
<feature type="region of interest" description="Disordered" evidence="5">
    <location>
        <begin position="1"/>
        <end position="34"/>
    </location>
</feature>
<feature type="domain" description="HTH tetR-type" evidence="6">
    <location>
        <begin position="35"/>
        <end position="95"/>
    </location>
</feature>
<dbReference type="PRINTS" id="PR00455">
    <property type="entry name" value="HTHTETR"/>
</dbReference>
<reference evidence="8" key="1">
    <citation type="journal article" date="2019" name="Int. J. Syst. Evol. Microbiol.">
        <title>The Global Catalogue of Microorganisms (GCM) 10K type strain sequencing project: providing services to taxonomists for standard genome sequencing and annotation.</title>
        <authorList>
            <consortium name="The Broad Institute Genomics Platform"/>
            <consortium name="The Broad Institute Genome Sequencing Center for Infectious Disease"/>
            <person name="Wu L."/>
            <person name="Ma J."/>
        </authorList>
    </citation>
    <scope>NUCLEOTIDE SEQUENCE [LARGE SCALE GENOMIC DNA]</scope>
    <source>
        <strain evidence="8">JCM 13004</strain>
    </source>
</reference>
<evidence type="ECO:0000256" key="2">
    <source>
        <dbReference type="ARBA" id="ARBA00023125"/>
    </source>
</evidence>
<dbReference type="PROSITE" id="PS50977">
    <property type="entry name" value="HTH_TETR_2"/>
    <property type="match status" value="1"/>
</dbReference>
<comment type="caution">
    <text evidence="7">The sequence shown here is derived from an EMBL/GenBank/DDBJ whole genome shotgun (WGS) entry which is preliminary data.</text>
</comment>
<evidence type="ECO:0000256" key="3">
    <source>
        <dbReference type="ARBA" id="ARBA00023163"/>
    </source>
</evidence>
<name>A0ABP4GRT8_9ACTN</name>
<gene>
    <name evidence="7" type="ORF">GCM10009665_27240</name>
</gene>
<evidence type="ECO:0000256" key="1">
    <source>
        <dbReference type="ARBA" id="ARBA00023015"/>
    </source>
</evidence>
<dbReference type="Gene3D" id="1.10.10.60">
    <property type="entry name" value="Homeodomain-like"/>
    <property type="match status" value="1"/>
</dbReference>
<dbReference type="PANTHER" id="PTHR30055:SF148">
    <property type="entry name" value="TETR-FAMILY TRANSCRIPTIONAL REGULATOR"/>
    <property type="match status" value="1"/>
</dbReference>
<sequence>MRLDNVVGSLPGKVSRMPESSSQPSRPRSGSRRDEAARLAVLHAADDLLVEHGFGALTIEAIARRAGVAKQTIYRWWPSKVEILLDTLIEDSDKRLPVPAGKPTAESIRDYLRGFARFLTGDPAGKVLLALIAQAQHDPGTAESFHQRYLRPRRDQERDLLARAVDAGEISPRLDPDATIDALVGPLVYCALTGAGIPGDLVDTLVEDLLMPRPR</sequence>
<keyword evidence="3" id="KW-0804">Transcription</keyword>
<proteinExistence type="predicted"/>
<evidence type="ECO:0000259" key="6">
    <source>
        <dbReference type="PROSITE" id="PS50977"/>
    </source>
</evidence>